<keyword evidence="2" id="KW-0472">Membrane</keyword>
<evidence type="ECO:0000256" key="1">
    <source>
        <dbReference type="SAM" id="MobiDB-lite"/>
    </source>
</evidence>
<protein>
    <submittedName>
        <fullName evidence="3">Uncharacterized protein</fullName>
    </submittedName>
</protein>
<feature type="compositionally biased region" description="Low complexity" evidence="1">
    <location>
        <begin position="1"/>
        <end position="16"/>
    </location>
</feature>
<evidence type="ECO:0000256" key="2">
    <source>
        <dbReference type="SAM" id="Phobius"/>
    </source>
</evidence>
<feature type="region of interest" description="Disordered" evidence="1">
    <location>
        <begin position="1"/>
        <end position="82"/>
    </location>
</feature>
<keyword evidence="2" id="KW-0812">Transmembrane</keyword>
<accession>A0A8J3FCS3</accession>
<feature type="compositionally biased region" description="Low complexity" evidence="1">
    <location>
        <begin position="39"/>
        <end position="61"/>
    </location>
</feature>
<feature type="compositionally biased region" description="Basic and acidic residues" evidence="1">
    <location>
        <begin position="65"/>
        <end position="80"/>
    </location>
</feature>
<evidence type="ECO:0000313" key="4">
    <source>
        <dbReference type="Proteomes" id="UP000649739"/>
    </source>
</evidence>
<comment type="caution">
    <text evidence="3">The sequence shown here is derived from an EMBL/GenBank/DDBJ whole genome shotgun (WGS) entry which is preliminary data.</text>
</comment>
<organism evidence="3 4">
    <name type="scientific">Pilimelia anulata</name>
    <dbReference type="NCBI Taxonomy" id="53371"/>
    <lineage>
        <taxon>Bacteria</taxon>
        <taxon>Bacillati</taxon>
        <taxon>Actinomycetota</taxon>
        <taxon>Actinomycetes</taxon>
        <taxon>Micromonosporales</taxon>
        <taxon>Micromonosporaceae</taxon>
        <taxon>Pilimelia</taxon>
    </lineage>
</organism>
<reference evidence="3" key="1">
    <citation type="journal article" date="2014" name="Int. J. Syst. Evol. Microbiol.">
        <title>Complete genome sequence of Corynebacterium casei LMG S-19264T (=DSM 44701T), isolated from a smear-ripened cheese.</title>
        <authorList>
            <consortium name="US DOE Joint Genome Institute (JGI-PGF)"/>
            <person name="Walter F."/>
            <person name="Albersmeier A."/>
            <person name="Kalinowski J."/>
            <person name="Ruckert C."/>
        </authorList>
    </citation>
    <scope>NUCLEOTIDE SEQUENCE</scope>
    <source>
        <strain evidence="3">JCM 3090</strain>
    </source>
</reference>
<reference evidence="3" key="2">
    <citation type="submission" date="2020-09" db="EMBL/GenBank/DDBJ databases">
        <authorList>
            <person name="Sun Q."/>
            <person name="Ohkuma M."/>
        </authorList>
    </citation>
    <scope>NUCLEOTIDE SEQUENCE</scope>
    <source>
        <strain evidence="3">JCM 3090</strain>
    </source>
</reference>
<sequence length="127" mass="13332">MTTKSASSTAGTGKTSPRQVSRSADAPAPADDATRPPADEAAPGAALAAAAAQRWQRARQATTDGVERMRTAVREADPATRQRWRRAAVATGAAAVPVAVAVAAVVRRRRRRPRALLRRLLASASVR</sequence>
<dbReference type="AlphaFoldDB" id="A0A8J3FCS3"/>
<name>A0A8J3FCS3_9ACTN</name>
<proteinExistence type="predicted"/>
<keyword evidence="2" id="KW-1133">Transmembrane helix</keyword>
<gene>
    <name evidence="3" type="ORF">GCM10010123_44690</name>
</gene>
<evidence type="ECO:0000313" key="3">
    <source>
        <dbReference type="EMBL" id="GGK09836.1"/>
    </source>
</evidence>
<feature type="transmembrane region" description="Helical" evidence="2">
    <location>
        <begin position="87"/>
        <end position="106"/>
    </location>
</feature>
<dbReference type="RefSeq" id="WP_189172189.1">
    <property type="nucleotide sequence ID" value="NZ_BMQB01000014.1"/>
</dbReference>
<dbReference type="Proteomes" id="UP000649739">
    <property type="component" value="Unassembled WGS sequence"/>
</dbReference>
<dbReference type="EMBL" id="BMQB01000014">
    <property type="protein sequence ID" value="GGK09836.1"/>
    <property type="molecule type" value="Genomic_DNA"/>
</dbReference>
<keyword evidence="4" id="KW-1185">Reference proteome</keyword>